<keyword evidence="3" id="KW-1185">Reference proteome</keyword>
<evidence type="ECO:0000313" key="2">
    <source>
        <dbReference type="EMBL" id="EAP88124.1"/>
    </source>
</evidence>
<dbReference type="KEGG" id="cat:CA2559_05175"/>
<accession>A3U7A7</accession>
<evidence type="ECO:0000313" key="3">
    <source>
        <dbReference type="Proteomes" id="UP000002297"/>
    </source>
</evidence>
<protein>
    <submittedName>
        <fullName evidence="2">Uncharacterized protein</fullName>
    </submittedName>
</protein>
<keyword evidence="1" id="KW-1133">Transmembrane helix</keyword>
<dbReference type="AlphaFoldDB" id="A3U7A7"/>
<feature type="transmembrane region" description="Helical" evidence="1">
    <location>
        <begin position="7"/>
        <end position="25"/>
    </location>
</feature>
<dbReference type="Proteomes" id="UP000002297">
    <property type="component" value="Chromosome"/>
</dbReference>
<dbReference type="HOGENOM" id="CLU_3342726_0_0_10"/>
<keyword evidence="1" id="KW-0472">Membrane</keyword>
<keyword evidence="1" id="KW-0812">Transmembrane</keyword>
<reference evidence="2 3" key="1">
    <citation type="journal article" date="2010" name="J. Bacteriol.">
        <title>The complete genome sequence of Croceibacter atlanticus HTCC2559T.</title>
        <authorList>
            <person name="Oh H.M."/>
            <person name="Kang I."/>
            <person name="Ferriera S."/>
            <person name="Giovannoni S.J."/>
            <person name="Cho J.C."/>
        </authorList>
    </citation>
    <scope>NUCLEOTIDE SEQUENCE [LARGE SCALE GENOMIC DNA]</scope>
    <source>
        <strain evidence="3">ATCC BAA-628 / HTCC2559 / KCTC 12090</strain>
    </source>
</reference>
<sequence length="37" mass="4326">MPIKWPILNFWFVGMSFVPMSSGVLNLRYCIFNGWCA</sequence>
<dbReference type="EMBL" id="CP002046">
    <property type="protein sequence ID" value="EAP88124.1"/>
    <property type="molecule type" value="Genomic_DNA"/>
</dbReference>
<dbReference type="STRING" id="216432.CA2559_05175"/>
<evidence type="ECO:0000256" key="1">
    <source>
        <dbReference type="SAM" id="Phobius"/>
    </source>
</evidence>
<organism evidence="2 3">
    <name type="scientific">Croceibacter atlanticus (strain ATCC BAA-628 / JCM 21780 / CIP 108009 / IAM 15332 / KCTC 12090 / HTCC2559)</name>
    <dbReference type="NCBI Taxonomy" id="216432"/>
    <lineage>
        <taxon>Bacteria</taxon>
        <taxon>Pseudomonadati</taxon>
        <taxon>Bacteroidota</taxon>
        <taxon>Flavobacteriia</taxon>
        <taxon>Flavobacteriales</taxon>
        <taxon>Flavobacteriaceae</taxon>
        <taxon>Croceibacter</taxon>
    </lineage>
</organism>
<proteinExistence type="predicted"/>
<name>A3U7A7_CROAH</name>
<gene>
    <name evidence="2" type="ordered locus">CA2559_05175</name>
</gene>